<accession>A0A834YLZ3</accession>
<dbReference type="OMA" id="CELGPYK"/>
<dbReference type="Proteomes" id="UP000655225">
    <property type="component" value="Unassembled WGS sequence"/>
</dbReference>
<sequence length="646" mass="73499">MSCCFEFLKCILCCEEDQPYRDYEPIDRNTSTRDFHRETLIRSPSPSVFREETNSRIGILRYQNSTPVKSNLQPQVSQSPIRLPAPTPPVQHNNSVDSWIKNKSLVQIKPEIVKQSLVKPCEVPKSLAPSTPVFQRNSNDPGIYKQSDQRQFLNASLTISVPPIEKSEAKKPKVPKTSPSPIRHRNLLEAVQTPCSSDSTNGHKKTEYVLVQKGTDPIYAIPEDIKYLIKNDIIPQVLKKPLSPLTYKDYFAALLYAEDFYIEKWKDFQLENVTLELHEAVIYQKSSKDKNKNLIERDQRDEKIFIAFEIDSVREKRPFLLSRDFVFVRPSGKKGEPFRGFINRVVKSTRVLAEFGDDFHSQHSSSRKYDVTFSFNRVCLKRSHQAVAAAMDPLFRDFLFPDKSSKSSIPSLPLIPSHQKHNQDRTTAVLRISMLNGPSPYLVEGPLSVTKEKGLSRTGLVVRDAVLQLYRTYPGSRILINAPTNSTCDMLMRSLKKEIPVADMFRANAAFRELDGVPFDILPSCLYKGECFTCPPVLELRNYRVIFSTFVSSFRLYDKGVSAGHFSHIFLVDASSATEPETMVALANLADEKTRVVVTGSHGNCSGWVRSNIARENGLKMSYFQRLFESKLYRSLDPMFVTQLGN</sequence>
<evidence type="ECO:0000256" key="1">
    <source>
        <dbReference type="ARBA" id="ARBA00004496"/>
    </source>
</evidence>
<dbReference type="InterPro" id="IPR027417">
    <property type="entry name" value="P-loop_NTPase"/>
</dbReference>
<evidence type="ECO:0000259" key="3">
    <source>
        <dbReference type="Pfam" id="PF21634"/>
    </source>
</evidence>
<dbReference type="PANTHER" id="PTHR45418">
    <property type="entry name" value="CANCER/TESTIS ANTIGEN 55"/>
    <property type="match status" value="1"/>
</dbReference>
<dbReference type="GO" id="GO:0004386">
    <property type="term" value="F:helicase activity"/>
    <property type="evidence" value="ECO:0007669"/>
    <property type="project" value="UniProtKB-KW"/>
</dbReference>
<dbReference type="Pfam" id="PF21634">
    <property type="entry name" value="MOV-10_beta-barrel"/>
    <property type="match status" value="1"/>
</dbReference>
<keyword evidence="5" id="KW-1185">Reference proteome</keyword>
<dbReference type="Gene3D" id="3.40.50.300">
    <property type="entry name" value="P-loop containing nucleotide triphosphate hydrolases"/>
    <property type="match status" value="1"/>
</dbReference>
<dbReference type="InterPro" id="IPR049080">
    <property type="entry name" value="MOV-10-like_beta-barrel"/>
</dbReference>
<dbReference type="PANTHER" id="PTHR45418:SF5">
    <property type="entry name" value="BRCA2-INTERACTING PROTEIN-LIKE-RELATED"/>
    <property type="match status" value="1"/>
</dbReference>
<dbReference type="GO" id="GO:0016787">
    <property type="term" value="F:hydrolase activity"/>
    <property type="evidence" value="ECO:0007669"/>
    <property type="project" value="UniProtKB-KW"/>
</dbReference>
<dbReference type="OrthoDB" id="6513042at2759"/>
<proteinExistence type="predicted"/>
<keyword evidence="2" id="KW-0963">Cytoplasm</keyword>
<comment type="subcellular location">
    <subcellularLocation>
        <location evidence="1">Cytoplasm</location>
    </subcellularLocation>
</comment>
<evidence type="ECO:0000313" key="5">
    <source>
        <dbReference type="Proteomes" id="UP000655225"/>
    </source>
</evidence>
<dbReference type="GO" id="GO:0005524">
    <property type="term" value="F:ATP binding"/>
    <property type="evidence" value="ECO:0007669"/>
    <property type="project" value="UniProtKB-KW"/>
</dbReference>
<dbReference type="EMBL" id="JABCRI010000018">
    <property type="protein sequence ID" value="KAF8389561.1"/>
    <property type="molecule type" value="Genomic_DNA"/>
</dbReference>
<protein>
    <recommendedName>
        <fullName evidence="3">Helicase MOV-10-like beta-barrel domain-containing protein</fullName>
    </recommendedName>
</protein>
<dbReference type="GO" id="GO:0005737">
    <property type="term" value="C:cytoplasm"/>
    <property type="evidence" value="ECO:0007669"/>
    <property type="project" value="UniProtKB-SubCell"/>
</dbReference>
<reference evidence="4 5" key="1">
    <citation type="submission" date="2020-04" db="EMBL/GenBank/DDBJ databases">
        <title>Plant Genome Project.</title>
        <authorList>
            <person name="Zhang R.-G."/>
        </authorList>
    </citation>
    <scope>NUCLEOTIDE SEQUENCE [LARGE SCALE GENOMIC DNA]</scope>
    <source>
        <strain evidence="4">YNK0</strain>
        <tissue evidence="4">Leaf</tissue>
    </source>
</reference>
<comment type="caution">
    <text evidence="4">The sequence shown here is derived from an EMBL/GenBank/DDBJ whole genome shotgun (WGS) entry which is preliminary data.</text>
</comment>
<evidence type="ECO:0000313" key="4">
    <source>
        <dbReference type="EMBL" id="KAF8389561.1"/>
    </source>
</evidence>
<gene>
    <name evidence="4" type="ORF">HHK36_024077</name>
</gene>
<feature type="domain" description="Helicase MOV-10-like beta-barrel" evidence="3">
    <location>
        <begin position="292"/>
        <end position="373"/>
    </location>
</feature>
<evidence type="ECO:0000256" key="2">
    <source>
        <dbReference type="ARBA" id="ARBA00022490"/>
    </source>
</evidence>
<organism evidence="4 5">
    <name type="scientific">Tetracentron sinense</name>
    <name type="common">Spur-leaf</name>
    <dbReference type="NCBI Taxonomy" id="13715"/>
    <lineage>
        <taxon>Eukaryota</taxon>
        <taxon>Viridiplantae</taxon>
        <taxon>Streptophyta</taxon>
        <taxon>Embryophyta</taxon>
        <taxon>Tracheophyta</taxon>
        <taxon>Spermatophyta</taxon>
        <taxon>Magnoliopsida</taxon>
        <taxon>Trochodendrales</taxon>
        <taxon>Trochodendraceae</taxon>
        <taxon>Tetracentron</taxon>
    </lineage>
</organism>
<dbReference type="AlphaFoldDB" id="A0A834YLZ3"/>
<name>A0A834YLZ3_TETSI</name>